<sequence length="188" mass="21358">MFDLCCSTSFILDKENLTGCRGLCSFNIIKLKSQQHVYRGDLNGSIAIWSLGGDQDIKLIAHRESNWIFSTESGQFQLILIYSSVSSLGVIDVEVKSKPDSKRDFRRRRRSRFDVVMVDLDASDARCGFGASLANFVRLRRPIFFAIKLVLQNHGVFVMSVVSISYEFYLALIQELKNAFQKVDEVDV</sequence>
<protein>
    <submittedName>
        <fullName evidence="1">Uncharacterized protein</fullName>
    </submittedName>
</protein>
<dbReference type="AlphaFoldDB" id="A0AA38SC84"/>
<dbReference type="EMBL" id="JARYMX010000007">
    <property type="protein sequence ID" value="KAJ9540314.1"/>
    <property type="molecule type" value="Genomic_DNA"/>
</dbReference>
<keyword evidence="2" id="KW-1185">Reference proteome</keyword>
<dbReference type="Gene3D" id="3.40.50.150">
    <property type="entry name" value="Vaccinia Virus protein VP39"/>
    <property type="match status" value="1"/>
</dbReference>
<dbReference type="Proteomes" id="UP001172457">
    <property type="component" value="Chromosome 7"/>
</dbReference>
<comment type="caution">
    <text evidence="1">The sequence shown here is derived from an EMBL/GenBank/DDBJ whole genome shotgun (WGS) entry which is preliminary data.</text>
</comment>
<gene>
    <name evidence="1" type="ORF">OSB04_026820</name>
</gene>
<evidence type="ECO:0000313" key="1">
    <source>
        <dbReference type="EMBL" id="KAJ9540314.1"/>
    </source>
</evidence>
<accession>A0AA38SC84</accession>
<organism evidence="1 2">
    <name type="scientific">Centaurea solstitialis</name>
    <name type="common">yellow star-thistle</name>
    <dbReference type="NCBI Taxonomy" id="347529"/>
    <lineage>
        <taxon>Eukaryota</taxon>
        <taxon>Viridiplantae</taxon>
        <taxon>Streptophyta</taxon>
        <taxon>Embryophyta</taxon>
        <taxon>Tracheophyta</taxon>
        <taxon>Spermatophyta</taxon>
        <taxon>Magnoliopsida</taxon>
        <taxon>eudicotyledons</taxon>
        <taxon>Gunneridae</taxon>
        <taxon>Pentapetalae</taxon>
        <taxon>asterids</taxon>
        <taxon>campanulids</taxon>
        <taxon>Asterales</taxon>
        <taxon>Asteraceae</taxon>
        <taxon>Carduoideae</taxon>
        <taxon>Cardueae</taxon>
        <taxon>Centaureinae</taxon>
        <taxon>Centaurea</taxon>
    </lineage>
</organism>
<proteinExistence type="predicted"/>
<name>A0AA38SC84_9ASTR</name>
<evidence type="ECO:0000313" key="2">
    <source>
        <dbReference type="Proteomes" id="UP001172457"/>
    </source>
</evidence>
<reference evidence="1" key="1">
    <citation type="submission" date="2023-03" db="EMBL/GenBank/DDBJ databases">
        <title>Chromosome-scale reference genome and RAD-based genetic map of yellow starthistle (Centaurea solstitialis) reveal putative structural variation and QTLs associated with invader traits.</title>
        <authorList>
            <person name="Reatini B."/>
            <person name="Cang F.A."/>
            <person name="Jiang Q."/>
            <person name="Mckibben M.T.W."/>
            <person name="Barker M.S."/>
            <person name="Rieseberg L.H."/>
            <person name="Dlugosch K.M."/>
        </authorList>
    </citation>
    <scope>NUCLEOTIDE SEQUENCE</scope>
    <source>
        <strain evidence="1">CAN-66</strain>
        <tissue evidence="1">Leaf</tissue>
    </source>
</reference>
<dbReference type="InterPro" id="IPR029063">
    <property type="entry name" value="SAM-dependent_MTases_sf"/>
</dbReference>